<dbReference type="GO" id="GO:0052689">
    <property type="term" value="F:carboxylic ester hydrolase activity"/>
    <property type="evidence" value="ECO:0007669"/>
    <property type="project" value="TreeGrafter"/>
</dbReference>
<dbReference type="EMBL" id="CP045652">
    <property type="protein sequence ID" value="QGA27559.1"/>
    <property type="molecule type" value="Genomic_DNA"/>
</dbReference>
<dbReference type="RefSeq" id="WP_153512395.1">
    <property type="nucleotide sequence ID" value="NZ_CP045652.1"/>
</dbReference>
<accession>A0A5Q0QEA4</accession>
<dbReference type="InterPro" id="IPR000383">
    <property type="entry name" value="Xaa-Pro-like_dom"/>
</dbReference>
<dbReference type="Gene3D" id="3.40.50.1820">
    <property type="entry name" value="alpha/beta hydrolase"/>
    <property type="match status" value="1"/>
</dbReference>
<protein>
    <submittedName>
        <fullName evidence="3">Prolyl oligopeptidase family serine peptidase</fullName>
    </submittedName>
</protein>
<keyword evidence="1" id="KW-0732">Signal</keyword>
<reference evidence="3 4" key="1">
    <citation type="submission" date="2019-10" db="EMBL/GenBank/DDBJ databases">
        <authorList>
            <person name="Dong K."/>
        </authorList>
    </citation>
    <scope>NUCLEOTIDE SEQUENCE [LARGE SCALE GENOMIC DNA]</scope>
    <source>
        <strain evidence="4">dk4302</strain>
    </source>
</reference>
<dbReference type="AlphaFoldDB" id="A0A5Q0QEA4"/>
<keyword evidence="4" id="KW-1185">Reference proteome</keyword>
<dbReference type="Proteomes" id="UP000326921">
    <property type="component" value="Chromosome"/>
</dbReference>
<dbReference type="PROSITE" id="PS51257">
    <property type="entry name" value="PROKAR_LIPOPROTEIN"/>
    <property type="match status" value="1"/>
</dbReference>
<feature type="chain" id="PRO_5025069564" evidence="1">
    <location>
        <begin position="19"/>
        <end position="450"/>
    </location>
</feature>
<proteinExistence type="predicted"/>
<dbReference type="SUPFAM" id="SSF53474">
    <property type="entry name" value="alpha/beta-Hydrolases"/>
    <property type="match status" value="1"/>
</dbReference>
<gene>
    <name evidence="3" type="ORF">GFH32_15090</name>
</gene>
<sequence>MIKKYLLGLIGLSFTLLACGQSFEGTWIGTLELPNVKLPTVFEFKYDGEWSGTMQSPSQSPAKLPFSLIKANGDSIHVEVKAFGVRYAGKLSDDRQSITGRVQQGSMQAPLDFKKGVWKSYKRPQAVNPPYSYDTVNVSIPNKLADVTLAGTITRPRTGGKHPAVILVSGSGPQDRNSTVFAHQSFKLIADYLTKRGIVVLRYDDRGVGESTGIYTKATTGDFGKDAMEVLEFLRSQADVDPKQVGIIGHSEGGLIATILAGQRIPSLKFIVDLAGPAIPIDSLMLLQNEAVMRVQGKKMSEMDRNIILKNYEIVKSSLSAEKAFEELMANMRSIPESQNAKFGDEIGVLVTPWYRYFLKIDPVPFIKRIHIPVFAAFAGNDVQVPAAVNMESLTDNLPKNPKSLLKIYPGLNHLFQTSASGSHLEYANIEETFDMRVLEDIGDWILNLK</sequence>
<dbReference type="InterPro" id="IPR029058">
    <property type="entry name" value="AB_hydrolase_fold"/>
</dbReference>
<evidence type="ECO:0000256" key="1">
    <source>
        <dbReference type="SAM" id="SignalP"/>
    </source>
</evidence>
<feature type="domain" description="Xaa-Pro dipeptidyl-peptidase-like" evidence="2">
    <location>
        <begin position="147"/>
        <end position="304"/>
    </location>
</feature>
<dbReference type="Pfam" id="PF02129">
    <property type="entry name" value="Peptidase_S15"/>
    <property type="match status" value="1"/>
</dbReference>
<feature type="signal peptide" evidence="1">
    <location>
        <begin position="1"/>
        <end position="18"/>
    </location>
</feature>
<dbReference type="InterPro" id="IPR053145">
    <property type="entry name" value="AB_hydrolase_Est10"/>
</dbReference>
<evidence type="ECO:0000313" key="3">
    <source>
        <dbReference type="EMBL" id="QGA27559.1"/>
    </source>
</evidence>
<evidence type="ECO:0000259" key="2">
    <source>
        <dbReference type="Pfam" id="PF02129"/>
    </source>
</evidence>
<dbReference type="PANTHER" id="PTHR43265:SF1">
    <property type="entry name" value="ESTERASE ESTD"/>
    <property type="match status" value="1"/>
</dbReference>
<organism evidence="3 4">
    <name type="scientific">Sphingobacterium zhuxiongii</name>
    <dbReference type="NCBI Taxonomy" id="2662364"/>
    <lineage>
        <taxon>Bacteria</taxon>
        <taxon>Pseudomonadati</taxon>
        <taxon>Bacteroidota</taxon>
        <taxon>Sphingobacteriia</taxon>
        <taxon>Sphingobacteriales</taxon>
        <taxon>Sphingobacteriaceae</taxon>
        <taxon>Sphingobacterium</taxon>
    </lineage>
</organism>
<name>A0A5Q0QEA4_9SPHI</name>
<evidence type="ECO:0000313" key="4">
    <source>
        <dbReference type="Proteomes" id="UP000326921"/>
    </source>
</evidence>
<dbReference type="KEGG" id="sphe:GFH32_15090"/>
<dbReference type="PANTHER" id="PTHR43265">
    <property type="entry name" value="ESTERASE ESTD"/>
    <property type="match status" value="1"/>
</dbReference>